<dbReference type="RefSeq" id="WP_345396668.1">
    <property type="nucleotide sequence ID" value="NZ_BAAAXS010000001.1"/>
</dbReference>
<sequence length="67" mass="7458">MHEEVAAYVLGVLDEEEHEAFERHLETCERCQAELVELAEVPGQLDELKNDPSSASGDDPPMSSMSR</sequence>
<feature type="region of interest" description="Disordered" evidence="3">
    <location>
        <begin position="43"/>
        <end position="67"/>
    </location>
</feature>
<keyword evidence="1" id="KW-0805">Transcription regulation</keyword>
<proteinExistence type="predicted"/>
<comment type="caution">
    <text evidence="5">The sequence shown here is derived from an EMBL/GenBank/DDBJ whole genome shotgun (WGS) entry which is preliminary data.</text>
</comment>
<reference evidence="5 6" key="1">
    <citation type="submission" date="2024-09" db="EMBL/GenBank/DDBJ databases">
        <authorList>
            <person name="Sun Q."/>
            <person name="Mori K."/>
        </authorList>
    </citation>
    <scope>NUCLEOTIDE SEQUENCE [LARGE SCALE GENOMIC DNA]</scope>
    <source>
        <strain evidence="5 6">JCM 3324</strain>
    </source>
</reference>
<protein>
    <submittedName>
        <fullName evidence="5">Zf-HC2 domain-containing protein</fullName>
    </submittedName>
</protein>
<dbReference type="InterPro" id="IPR041916">
    <property type="entry name" value="Anti_sigma_zinc_sf"/>
</dbReference>
<keyword evidence="6" id="KW-1185">Reference proteome</keyword>
<dbReference type="Pfam" id="PF13490">
    <property type="entry name" value="zf-HC2"/>
    <property type="match status" value="1"/>
</dbReference>
<feature type="domain" description="Putative zinc-finger" evidence="4">
    <location>
        <begin position="3"/>
        <end position="32"/>
    </location>
</feature>
<evidence type="ECO:0000256" key="3">
    <source>
        <dbReference type="SAM" id="MobiDB-lite"/>
    </source>
</evidence>
<keyword evidence="2" id="KW-0804">Transcription</keyword>
<dbReference type="Proteomes" id="UP001589568">
    <property type="component" value="Unassembled WGS sequence"/>
</dbReference>
<evidence type="ECO:0000256" key="2">
    <source>
        <dbReference type="ARBA" id="ARBA00023163"/>
    </source>
</evidence>
<name>A0ABV5NEE4_9ACTN</name>
<dbReference type="EMBL" id="JBHMCF010000003">
    <property type="protein sequence ID" value="MFB9468649.1"/>
    <property type="molecule type" value="Genomic_DNA"/>
</dbReference>
<organism evidence="5 6">
    <name type="scientific">Nonomuraea salmonea</name>
    <dbReference type="NCBI Taxonomy" id="46181"/>
    <lineage>
        <taxon>Bacteria</taxon>
        <taxon>Bacillati</taxon>
        <taxon>Actinomycetota</taxon>
        <taxon>Actinomycetes</taxon>
        <taxon>Streptosporangiales</taxon>
        <taxon>Streptosporangiaceae</taxon>
        <taxon>Nonomuraea</taxon>
    </lineage>
</organism>
<evidence type="ECO:0000313" key="6">
    <source>
        <dbReference type="Proteomes" id="UP001589568"/>
    </source>
</evidence>
<evidence type="ECO:0000256" key="1">
    <source>
        <dbReference type="ARBA" id="ARBA00023015"/>
    </source>
</evidence>
<gene>
    <name evidence="5" type="ORF">ACFFR3_03985</name>
</gene>
<evidence type="ECO:0000259" key="4">
    <source>
        <dbReference type="Pfam" id="PF13490"/>
    </source>
</evidence>
<dbReference type="Gene3D" id="1.10.10.1320">
    <property type="entry name" value="Anti-sigma factor, zinc-finger domain"/>
    <property type="match status" value="1"/>
</dbReference>
<dbReference type="InterPro" id="IPR027383">
    <property type="entry name" value="Znf_put"/>
</dbReference>
<evidence type="ECO:0000313" key="5">
    <source>
        <dbReference type="EMBL" id="MFB9468649.1"/>
    </source>
</evidence>
<accession>A0ABV5NEE4</accession>